<accession>A0ABN8XRT0</accession>
<proteinExistence type="predicted"/>
<organism evidence="2 3">
    <name type="scientific">Rangifer tarandus platyrhynchus</name>
    <name type="common">Svalbard reindeer</name>
    <dbReference type="NCBI Taxonomy" id="3082113"/>
    <lineage>
        <taxon>Eukaryota</taxon>
        <taxon>Metazoa</taxon>
        <taxon>Chordata</taxon>
        <taxon>Craniata</taxon>
        <taxon>Vertebrata</taxon>
        <taxon>Euteleostomi</taxon>
        <taxon>Mammalia</taxon>
        <taxon>Eutheria</taxon>
        <taxon>Laurasiatheria</taxon>
        <taxon>Artiodactyla</taxon>
        <taxon>Ruminantia</taxon>
        <taxon>Pecora</taxon>
        <taxon>Cervidae</taxon>
        <taxon>Odocoileinae</taxon>
        <taxon>Rangifer</taxon>
    </lineage>
</organism>
<evidence type="ECO:0000313" key="2">
    <source>
        <dbReference type="EMBL" id="CAI9151644.1"/>
    </source>
</evidence>
<feature type="transmembrane region" description="Helical" evidence="1">
    <location>
        <begin position="85"/>
        <end position="106"/>
    </location>
</feature>
<gene>
    <name evidence="2" type="ORF">MRATA1EN1_LOCUS606</name>
</gene>
<evidence type="ECO:0000256" key="1">
    <source>
        <dbReference type="SAM" id="Phobius"/>
    </source>
</evidence>
<keyword evidence="1" id="KW-0472">Membrane</keyword>
<dbReference type="EMBL" id="OX459937">
    <property type="protein sequence ID" value="CAI9151644.1"/>
    <property type="molecule type" value="Genomic_DNA"/>
</dbReference>
<keyword evidence="1" id="KW-0812">Transmembrane</keyword>
<keyword evidence="3" id="KW-1185">Reference proteome</keyword>
<keyword evidence="1" id="KW-1133">Transmembrane helix</keyword>
<sequence>MCFHPWASPPHSPYLNGCQSSYCCRFSYLLLLLFSRETNKQNTPPPETIQLWHSASSPTPAVSRSSLMPVSVSFLFKSALTSHNISSFCQFLGVCVFLLISFPLFYSNYHCVHHSYPLCAPLSFLHQPLS</sequence>
<dbReference type="Proteomes" id="UP001176941">
    <property type="component" value="Chromosome 1"/>
</dbReference>
<reference evidence="2" key="1">
    <citation type="submission" date="2023-04" db="EMBL/GenBank/DDBJ databases">
        <authorList>
            <consortium name="ELIXIR-Norway"/>
        </authorList>
    </citation>
    <scope>NUCLEOTIDE SEQUENCE [LARGE SCALE GENOMIC DNA]</scope>
</reference>
<protein>
    <submittedName>
        <fullName evidence="2">Uncharacterized protein</fullName>
    </submittedName>
</protein>
<evidence type="ECO:0000313" key="3">
    <source>
        <dbReference type="Proteomes" id="UP001176941"/>
    </source>
</evidence>
<name>A0ABN8XRT0_RANTA</name>